<feature type="region of interest" description="Disordered" evidence="1">
    <location>
        <begin position="412"/>
        <end position="432"/>
    </location>
</feature>
<dbReference type="OrthoDB" id="5402147at2759"/>
<sequence length="565" mass="63359">MAFRQPTLQSMQRAVKPAAENRESAGEQSQAQRQLHQPLDQSQTWVLFAPATEGATTASDFSETIPSIQTTGRLQLSDIGSIHTAPRSTQINNDERGSNVPSEIEEEDAELDRLDSHLPSFRSFPREEDQNMDDSHFSNPVFPQHDGLGLFNLGQPALGLDAQDQMYQFEKYNPRKVHLRRESLDLANRELDPDRSQEAEKRQRIEDWRLEHSRVLVEEIQRQTRRRRRSQASLRQVQTFHSTNDEHAAVNSESRSDNLTWHDDDADVSTGEPDGLLARVTQKVIKDLLGIDDHLLSILLGESFPEDETLSNTPRASHLGDQMPLTPSDEHSWHERVANTVSREIGLLVNQISHHPGAFSSYSRIHQQPLPYAGLPVILETGLSQVNDESTVSLESEKTLGQDFRPTIQRAQTMPESRKDSAAVEENTSENTFTKEEWEKDLDVKLVFRYICSRFNIRASSPPSVSSSGNLATANTQDAAAKAARVRQHHPLTSRARPTERRTFKATTPSSPAKLRHQSSCASQSTRRSARRSSVSSRHYWDIGGSLGTGSMIASNGPMGSWGEL</sequence>
<evidence type="ECO:0000313" key="3">
    <source>
        <dbReference type="Proteomes" id="UP000754883"/>
    </source>
</evidence>
<evidence type="ECO:0000256" key="1">
    <source>
        <dbReference type="SAM" id="MobiDB-lite"/>
    </source>
</evidence>
<name>A0A9N9UT71_9HYPO</name>
<comment type="caution">
    <text evidence="2">The sequence shown here is derived from an EMBL/GenBank/DDBJ whole genome shotgun (WGS) entry which is preliminary data.</text>
</comment>
<feature type="compositionally biased region" description="Low complexity" evidence="1">
    <location>
        <begin position="519"/>
        <end position="537"/>
    </location>
</feature>
<feature type="region of interest" description="Disordered" evidence="1">
    <location>
        <begin position="76"/>
        <end position="106"/>
    </location>
</feature>
<evidence type="ECO:0000313" key="2">
    <source>
        <dbReference type="EMBL" id="CAG9999316.1"/>
    </source>
</evidence>
<organism evidence="2 3">
    <name type="scientific">Clonostachys byssicola</name>
    <dbReference type="NCBI Taxonomy" id="160290"/>
    <lineage>
        <taxon>Eukaryota</taxon>
        <taxon>Fungi</taxon>
        <taxon>Dikarya</taxon>
        <taxon>Ascomycota</taxon>
        <taxon>Pezizomycotina</taxon>
        <taxon>Sordariomycetes</taxon>
        <taxon>Hypocreomycetidae</taxon>
        <taxon>Hypocreales</taxon>
        <taxon>Bionectriaceae</taxon>
        <taxon>Clonostachys</taxon>
    </lineage>
</organism>
<reference evidence="2 3" key="2">
    <citation type="submission" date="2021-10" db="EMBL/GenBank/DDBJ databases">
        <authorList>
            <person name="Piombo E."/>
        </authorList>
    </citation>
    <scope>NUCLEOTIDE SEQUENCE [LARGE SCALE GENOMIC DNA]</scope>
</reference>
<keyword evidence="3" id="KW-1185">Reference proteome</keyword>
<feature type="compositionally biased region" description="Low complexity" evidence="1">
    <location>
        <begin position="460"/>
        <end position="483"/>
    </location>
</feature>
<gene>
    <name evidence="2" type="ORF">CBYS24578_00002381</name>
</gene>
<feature type="region of interest" description="Disordered" evidence="1">
    <location>
        <begin position="225"/>
        <end position="270"/>
    </location>
</feature>
<dbReference type="Proteomes" id="UP000754883">
    <property type="component" value="Unassembled WGS sequence"/>
</dbReference>
<feature type="compositionally biased region" description="Polar residues" evidence="1">
    <location>
        <begin position="26"/>
        <end position="42"/>
    </location>
</feature>
<feature type="compositionally biased region" description="Basic and acidic residues" evidence="1">
    <location>
        <begin position="243"/>
        <end position="263"/>
    </location>
</feature>
<proteinExistence type="predicted"/>
<dbReference type="AlphaFoldDB" id="A0A9N9UT71"/>
<feature type="compositionally biased region" description="Polar residues" evidence="1">
    <location>
        <begin position="1"/>
        <end position="12"/>
    </location>
</feature>
<feature type="region of interest" description="Disordered" evidence="1">
    <location>
        <begin position="1"/>
        <end position="42"/>
    </location>
</feature>
<feature type="region of interest" description="Disordered" evidence="1">
    <location>
        <begin position="307"/>
        <end position="329"/>
    </location>
</feature>
<feature type="region of interest" description="Disordered" evidence="1">
    <location>
        <begin position="460"/>
        <end position="537"/>
    </location>
</feature>
<reference evidence="3" key="1">
    <citation type="submission" date="2019-06" db="EMBL/GenBank/DDBJ databases">
        <authorList>
            <person name="Broberg M."/>
        </authorList>
    </citation>
    <scope>NUCLEOTIDE SEQUENCE [LARGE SCALE GENOMIC DNA]</scope>
</reference>
<protein>
    <submittedName>
        <fullName evidence="2">Uncharacterized protein</fullName>
    </submittedName>
</protein>
<accession>A0A9N9UT71</accession>
<dbReference type="EMBL" id="CABFNO020001553">
    <property type="protein sequence ID" value="CAG9999316.1"/>
    <property type="molecule type" value="Genomic_DNA"/>
</dbReference>